<keyword evidence="1" id="KW-0732">Signal</keyword>
<protein>
    <recommendedName>
        <fullName evidence="4">Lipoprotein</fullName>
    </recommendedName>
</protein>
<feature type="signal peptide" evidence="1">
    <location>
        <begin position="1"/>
        <end position="20"/>
    </location>
</feature>
<dbReference type="Proteomes" id="UP000637423">
    <property type="component" value="Unassembled WGS sequence"/>
</dbReference>
<name>A0A916XQY2_9BURK</name>
<evidence type="ECO:0000313" key="2">
    <source>
        <dbReference type="EMBL" id="GGC93760.1"/>
    </source>
</evidence>
<accession>A0A916XQY2</accession>
<keyword evidence="3" id="KW-1185">Reference proteome</keyword>
<dbReference type="EMBL" id="BMED01000006">
    <property type="protein sequence ID" value="GGC93760.1"/>
    <property type="molecule type" value="Genomic_DNA"/>
</dbReference>
<evidence type="ECO:0008006" key="4">
    <source>
        <dbReference type="Google" id="ProtNLM"/>
    </source>
</evidence>
<gene>
    <name evidence="2" type="ORF">GCM10011396_46350</name>
</gene>
<organism evidence="2 3">
    <name type="scientific">Undibacterium terreum</name>
    <dbReference type="NCBI Taxonomy" id="1224302"/>
    <lineage>
        <taxon>Bacteria</taxon>
        <taxon>Pseudomonadati</taxon>
        <taxon>Pseudomonadota</taxon>
        <taxon>Betaproteobacteria</taxon>
        <taxon>Burkholderiales</taxon>
        <taxon>Oxalobacteraceae</taxon>
        <taxon>Undibacterium</taxon>
    </lineage>
</organism>
<comment type="caution">
    <text evidence="2">The sequence shown here is derived from an EMBL/GenBank/DDBJ whole genome shotgun (WGS) entry which is preliminary data.</text>
</comment>
<reference evidence="2" key="1">
    <citation type="journal article" date="2014" name="Int. J. Syst. Evol. Microbiol.">
        <title>Complete genome sequence of Corynebacterium casei LMG S-19264T (=DSM 44701T), isolated from a smear-ripened cheese.</title>
        <authorList>
            <consortium name="US DOE Joint Genome Institute (JGI-PGF)"/>
            <person name="Walter F."/>
            <person name="Albersmeier A."/>
            <person name="Kalinowski J."/>
            <person name="Ruckert C."/>
        </authorList>
    </citation>
    <scope>NUCLEOTIDE SEQUENCE</scope>
    <source>
        <strain evidence="2">CGMCC 1.10998</strain>
    </source>
</reference>
<evidence type="ECO:0000313" key="3">
    <source>
        <dbReference type="Proteomes" id="UP000637423"/>
    </source>
</evidence>
<dbReference type="RefSeq" id="WP_188568527.1">
    <property type="nucleotide sequence ID" value="NZ_BMED01000006.1"/>
</dbReference>
<evidence type="ECO:0000256" key="1">
    <source>
        <dbReference type="SAM" id="SignalP"/>
    </source>
</evidence>
<feature type="chain" id="PRO_5037517479" description="Lipoprotein" evidence="1">
    <location>
        <begin position="21"/>
        <end position="69"/>
    </location>
</feature>
<dbReference type="AlphaFoldDB" id="A0A916XQY2"/>
<reference evidence="2" key="2">
    <citation type="submission" date="2020-09" db="EMBL/GenBank/DDBJ databases">
        <authorList>
            <person name="Sun Q."/>
            <person name="Zhou Y."/>
        </authorList>
    </citation>
    <scope>NUCLEOTIDE SEQUENCE</scope>
    <source>
        <strain evidence="2">CGMCC 1.10998</strain>
    </source>
</reference>
<sequence>MHPNFSAAAIAACLLLSACASTPEASQNAADNNARYDAQKVQAIEKAARASGIDVRWVNYPQKMQEEGK</sequence>
<proteinExistence type="predicted"/>